<organism evidence="2 3">
    <name type="scientific">Olea europaea subsp. europaea</name>
    <dbReference type="NCBI Taxonomy" id="158383"/>
    <lineage>
        <taxon>Eukaryota</taxon>
        <taxon>Viridiplantae</taxon>
        <taxon>Streptophyta</taxon>
        <taxon>Embryophyta</taxon>
        <taxon>Tracheophyta</taxon>
        <taxon>Spermatophyta</taxon>
        <taxon>Magnoliopsida</taxon>
        <taxon>eudicotyledons</taxon>
        <taxon>Gunneridae</taxon>
        <taxon>Pentapetalae</taxon>
        <taxon>asterids</taxon>
        <taxon>lamiids</taxon>
        <taxon>Lamiales</taxon>
        <taxon>Oleaceae</taxon>
        <taxon>Oleeae</taxon>
        <taxon>Olea</taxon>
    </lineage>
</organism>
<gene>
    <name evidence="2" type="ORF">OLEA9_A102930A</name>
</gene>
<accession>A0A8S0SV10</accession>
<dbReference type="EMBL" id="CACTIH010005530">
    <property type="protein sequence ID" value="CAA2996633.1"/>
    <property type="molecule type" value="Genomic_DNA"/>
</dbReference>
<evidence type="ECO:0000313" key="2">
    <source>
        <dbReference type="EMBL" id="CAA2996633.1"/>
    </source>
</evidence>
<proteinExistence type="predicted"/>
<comment type="caution">
    <text evidence="2">The sequence shown here is derived from an EMBL/GenBank/DDBJ whole genome shotgun (WGS) entry which is preliminary data.</text>
</comment>
<dbReference type="AlphaFoldDB" id="A0A8S0SV10"/>
<dbReference type="Proteomes" id="UP000594638">
    <property type="component" value="Unassembled WGS sequence"/>
</dbReference>
<evidence type="ECO:0000256" key="1">
    <source>
        <dbReference type="SAM" id="MobiDB-lite"/>
    </source>
</evidence>
<feature type="region of interest" description="Disordered" evidence="1">
    <location>
        <begin position="48"/>
        <end position="100"/>
    </location>
</feature>
<keyword evidence="3" id="KW-1185">Reference proteome</keyword>
<dbReference type="Gramene" id="OE9A102930AT19">
    <property type="protein sequence ID" value="OE9A102930AC19"/>
    <property type="gene ID" value="OE9A102930A"/>
</dbReference>
<sequence length="100" mass="11205">MQQHRQGNSSKCNNASSPMDSVQLKCRYGTRMHLDISTKAHKCTSMQVDNQMRQYRHTSEARGEKASTRRQPNVATSVDVGTPMQQHRLAKATKSSKVGT</sequence>
<evidence type="ECO:0000313" key="3">
    <source>
        <dbReference type="Proteomes" id="UP000594638"/>
    </source>
</evidence>
<name>A0A8S0SV10_OLEEU</name>
<protein>
    <submittedName>
        <fullName evidence="2">Uncharacterized protein</fullName>
    </submittedName>
</protein>
<feature type="compositionally biased region" description="Basic and acidic residues" evidence="1">
    <location>
        <begin position="57"/>
        <end position="67"/>
    </location>
</feature>
<reference evidence="2 3" key="1">
    <citation type="submission" date="2019-12" db="EMBL/GenBank/DDBJ databases">
        <authorList>
            <person name="Alioto T."/>
            <person name="Alioto T."/>
            <person name="Gomez Garrido J."/>
        </authorList>
    </citation>
    <scope>NUCLEOTIDE SEQUENCE [LARGE SCALE GENOMIC DNA]</scope>
</reference>